<dbReference type="SMART" id="SM01166">
    <property type="entry name" value="DUF1899"/>
    <property type="match status" value="1"/>
</dbReference>
<dbReference type="GO" id="GO:0005737">
    <property type="term" value="C:cytoplasm"/>
    <property type="evidence" value="ECO:0007669"/>
    <property type="project" value="UniProtKB-SubCell"/>
</dbReference>
<keyword evidence="3" id="KW-0963">Cytoplasm</keyword>
<comment type="function">
    <text evidence="7">F-actin regulator involved in anterograde Golgi to endosome transport: upon ubiquitination via 'Lys-33'-linked ubiquitin chains by the BCR(KLHL20) E3 ubiquitin ligase complex, interacts with EPS15 and localizes to the trans-Golgi network, where it promotes actin polymerization, thereby facilitating post-Golgi trafficking. May play a role in the maintenance of the Golgi apparatus morphology.</text>
</comment>
<evidence type="ECO:0000313" key="12">
    <source>
        <dbReference type="Proteomes" id="UP000694551"/>
    </source>
</evidence>
<evidence type="ECO:0000256" key="4">
    <source>
        <dbReference type="ARBA" id="ARBA00022574"/>
    </source>
</evidence>
<protein>
    <recommendedName>
        <fullName evidence="9">Coronin</fullName>
    </recommendedName>
</protein>
<evidence type="ECO:0000313" key="11">
    <source>
        <dbReference type="Ensembl" id="ENSSOCP00000009570.1"/>
    </source>
</evidence>
<accession>A0A8D0F2Z2</accession>
<keyword evidence="4 8" id="KW-0853">WD repeat</keyword>
<comment type="subcellular location">
    <subcellularLocation>
        <location evidence="1">Cytoplasm</location>
    </subcellularLocation>
</comment>
<reference evidence="11" key="2">
    <citation type="submission" date="2025-09" db="UniProtKB">
        <authorList>
            <consortium name="Ensembl"/>
        </authorList>
    </citation>
    <scope>IDENTIFICATION</scope>
</reference>
<dbReference type="PROSITE" id="PS50082">
    <property type="entry name" value="WD_REPEATS_2"/>
    <property type="match status" value="1"/>
</dbReference>
<reference evidence="11" key="1">
    <citation type="submission" date="2025-08" db="UniProtKB">
        <authorList>
            <consortium name="Ensembl"/>
        </authorList>
    </citation>
    <scope>IDENTIFICATION</scope>
</reference>
<comment type="similarity">
    <text evidence="2 9">Belongs to the WD repeat coronin family.</text>
</comment>
<evidence type="ECO:0000256" key="1">
    <source>
        <dbReference type="ARBA" id="ARBA00004496"/>
    </source>
</evidence>
<dbReference type="AlphaFoldDB" id="A0A8D0F2Z2"/>
<dbReference type="InterPro" id="IPR036322">
    <property type="entry name" value="WD40_repeat_dom_sf"/>
</dbReference>
<evidence type="ECO:0000256" key="9">
    <source>
        <dbReference type="RuleBase" id="RU280818"/>
    </source>
</evidence>
<keyword evidence="6" id="KW-0009">Actin-binding</keyword>
<keyword evidence="12" id="KW-1185">Reference proteome</keyword>
<evidence type="ECO:0000256" key="5">
    <source>
        <dbReference type="ARBA" id="ARBA00022737"/>
    </source>
</evidence>
<dbReference type="Pfam" id="PF08953">
    <property type="entry name" value="DUF1899"/>
    <property type="match status" value="1"/>
</dbReference>
<dbReference type="InterPro" id="IPR015943">
    <property type="entry name" value="WD40/YVTN_repeat-like_dom_sf"/>
</dbReference>
<dbReference type="InterPro" id="IPR015505">
    <property type="entry name" value="Coronin"/>
</dbReference>
<keyword evidence="5 9" id="KW-0677">Repeat</keyword>
<name>A0A8D0F2Z2_STROC</name>
<evidence type="ECO:0000256" key="3">
    <source>
        <dbReference type="ARBA" id="ARBA00022490"/>
    </source>
</evidence>
<dbReference type="PROSITE" id="PS50294">
    <property type="entry name" value="WD_REPEATS_REGION"/>
    <property type="match status" value="1"/>
</dbReference>
<dbReference type="InterPro" id="IPR015048">
    <property type="entry name" value="DUF1899"/>
</dbReference>
<dbReference type="Pfam" id="PF00400">
    <property type="entry name" value="WD40"/>
    <property type="match status" value="1"/>
</dbReference>
<dbReference type="InterPro" id="IPR001680">
    <property type="entry name" value="WD40_rpt"/>
</dbReference>
<evidence type="ECO:0000256" key="8">
    <source>
        <dbReference type="PROSITE-ProRule" id="PRU00221"/>
    </source>
</evidence>
<organism evidence="11 12">
    <name type="scientific">Strix occidentalis caurina</name>
    <name type="common">northern spotted owl</name>
    <dbReference type="NCBI Taxonomy" id="311401"/>
    <lineage>
        <taxon>Eukaryota</taxon>
        <taxon>Metazoa</taxon>
        <taxon>Chordata</taxon>
        <taxon>Craniata</taxon>
        <taxon>Vertebrata</taxon>
        <taxon>Euteleostomi</taxon>
        <taxon>Archelosauria</taxon>
        <taxon>Archosauria</taxon>
        <taxon>Dinosauria</taxon>
        <taxon>Saurischia</taxon>
        <taxon>Theropoda</taxon>
        <taxon>Coelurosauria</taxon>
        <taxon>Aves</taxon>
        <taxon>Neognathae</taxon>
        <taxon>Neoaves</taxon>
        <taxon>Telluraves</taxon>
        <taxon>Strigiformes</taxon>
        <taxon>Strigidae</taxon>
        <taxon>Strix</taxon>
    </lineage>
</organism>
<evidence type="ECO:0000256" key="7">
    <source>
        <dbReference type="ARBA" id="ARBA00024838"/>
    </source>
</evidence>
<evidence type="ECO:0000259" key="10">
    <source>
        <dbReference type="SMART" id="SM01166"/>
    </source>
</evidence>
<dbReference type="PANTHER" id="PTHR10856:SF20">
    <property type="entry name" value="CORONIN-7"/>
    <property type="match status" value="1"/>
</dbReference>
<dbReference type="GO" id="GO:0003779">
    <property type="term" value="F:actin binding"/>
    <property type="evidence" value="ECO:0007669"/>
    <property type="project" value="UniProtKB-KW"/>
</dbReference>
<dbReference type="SUPFAM" id="SSF50978">
    <property type="entry name" value="WD40 repeat-like"/>
    <property type="match status" value="1"/>
</dbReference>
<feature type="domain" description="DUF1899" evidence="10">
    <location>
        <begin position="31"/>
        <end position="82"/>
    </location>
</feature>
<feature type="repeat" description="WD" evidence="8">
    <location>
        <begin position="90"/>
        <end position="124"/>
    </location>
</feature>
<dbReference type="Ensembl" id="ENSSOCT00000009816.1">
    <property type="protein sequence ID" value="ENSSOCP00000009570.1"/>
    <property type="gene ID" value="ENSSOCG00000007236.1"/>
</dbReference>
<evidence type="ECO:0000256" key="2">
    <source>
        <dbReference type="ARBA" id="ARBA00009482"/>
    </source>
</evidence>
<dbReference type="Proteomes" id="UP000694551">
    <property type="component" value="Unplaced"/>
</dbReference>
<dbReference type="Gene3D" id="2.130.10.10">
    <property type="entry name" value="YVTN repeat-like/Quinoprotein amine dehydrogenase"/>
    <property type="match status" value="1"/>
</dbReference>
<dbReference type="SMART" id="SM00320">
    <property type="entry name" value="WD40"/>
    <property type="match status" value="3"/>
</dbReference>
<dbReference type="PANTHER" id="PTHR10856">
    <property type="entry name" value="CORONIN"/>
    <property type="match status" value="1"/>
</dbReference>
<proteinExistence type="inferred from homology"/>
<sequence length="329" mass="35059">MLCRCFIVSPPAVLRLRCRAPPKQRYLLDVGFPSPSQAWIGGIRAGSGASCGNHVKASCRWVAFNAEAAGVLGIVPLECKDGGKRTVSQLCCHSDAVTDFDFSPFDQLLLATGSADETVKVWRLPESGQDMPSGAGLTLGPGGGPVDVLQFHPTADGILASGAGKQVTVWDVGQQQPLTALDSHGDQLQSLAWKRDGRLLGTSCKVSGSGNSDSRVSCALQSVMGHENNKDSRLLWMGSSDCLISVGFSQMREREVKLWDTRRFSRAMLTVALDTSPGCRISPELLAKCRDGGTLAAHRAVLVAGWDAGAGWVVGSRRVRIRGLWQGAE</sequence>
<evidence type="ECO:0000256" key="6">
    <source>
        <dbReference type="ARBA" id="ARBA00023203"/>
    </source>
</evidence>